<comment type="similarity">
    <text evidence="2 5">Belongs to the pseudouridine synthase TruB family. Type 1 subfamily.</text>
</comment>
<feature type="domain" description="tRNA pseudouridylate synthase B C-terminal" evidence="7">
    <location>
        <begin position="206"/>
        <end position="264"/>
    </location>
</feature>
<evidence type="ECO:0000256" key="1">
    <source>
        <dbReference type="ARBA" id="ARBA00000385"/>
    </source>
</evidence>
<dbReference type="GO" id="GO:0003723">
    <property type="term" value="F:RNA binding"/>
    <property type="evidence" value="ECO:0007669"/>
    <property type="project" value="InterPro"/>
</dbReference>
<evidence type="ECO:0000256" key="3">
    <source>
        <dbReference type="ARBA" id="ARBA00022694"/>
    </source>
</evidence>
<dbReference type="Proteomes" id="UP000051638">
    <property type="component" value="Unassembled WGS sequence"/>
</dbReference>
<evidence type="ECO:0000256" key="2">
    <source>
        <dbReference type="ARBA" id="ARBA00005642"/>
    </source>
</evidence>
<keyword evidence="4 5" id="KW-0413">Isomerase</keyword>
<comment type="catalytic activity">
    <reaction evidence="1 5">
        <text>uridine(55) in tRNA = pseudouridine(55) in tRNA</text>
        <dbReference type="Rhea" id="RHEA:42532"/>
        <dbReference type="Rhea" id="RHEA-COMP:10101"/>
        <dbReference type="Rhea" id="RHEA-COMP:10102"/>
        <dbReference type="ChEBI" id="CHEBI:65314"/>
        <dbReference type="ChEBI" id="CHEBI:65315"/>
        <dbReference type="EC" id="5.4.99.25"/>
    </reaction>
</comment>
<evidence type="ECO:0000313" key="8">
    <source>
        <dbReference type="EMBL" id="KRN00112.1"/>
    </source>
</evidence>
<evidence type="ECO:0000256" key="4">
    <source>
        <dbReference type="ARBA" id="ARBA00023235"/>
    </source>
</evidence>
<dbReference type="GO" id="GO:0160148">
    <property type="term" value="F:tRNA pseudouridine(55) synthase activity"/>
    <property type="evidence" value="ECO:0007669"/>
    <property type="project" value="UniProtKB-EC"/>
</dbReference>
<dbReference type="Gene3D" id="3.30.2350.10">
    <property type="entry name" value="Pseudouridine synthase"/>
    <property type="match status" value="1"/>
</dbReference>
<accession>A0A0R2D7S6</accession>
<gene>
    <name evidence="5" type="primary">truB</name>
    <name evidence="8" type="ORF">FC24_GL001100</name>
</gene>
<comment type="function">
    <text evidence="5">Responsible for synthesis of pseudouridine from uracil-55 in the psi GC loop of transfer RNAs.</text>
</comment>
<evidence type="ECO:0000259" key="7">
    <source>
        <dbReference type="Pfam" id="PF16198"/>
    </source>
</evidence>
<dbReference type="STRING" id="1423796.FC24_GL001100"/>
<dbReference type="CDD" id="cd02573">
    <property type="entry name" value="PseudoU_synth_EcTruB"/>
    <property type="match status" value="1"/>
</dbReference>
<dbReference type="PANTHER" id="PTHR13767:SF2">
    <property type="entry name" value="PSEUDOURIDYLATE SYNTHASE TRUB1"/>
    <property type="match status" value="1"/>
</dbReference>
<evidence type="ECO:0000313" key="9">
    <source>
        <dbReference type="Proteomes" id="UP000051638"/>
    </source>
</evidence>
<dbReference type="HAMAP" id="MF_01080">
    <property type="entry name" value="TruB_bact"/>
    <property type="match status" value="1"/>
</dbReference>
<protein>
    <recommendedName>
        <fullName evidence="5">tRNA pseudouridine synthase B</fullName>
        <ecNumber evidence="5">5.4.99.25</ecNumber>
    </recommendedName>
    <alternativeName>
        <fullName evidence="5">tRNA pseudouridine(55) synthase</fullName>
        <shortName evidence="5">Psi55 synthase</shortName>
    </alternativeName>
    <alternativeName>
        <fullName evidence="5">tRNA pseudouridylate synthase</fullName>
    </alternativeName>
    <alternativeName>
        <fullName evidence="5">tRNA-uridine isomerase</fullName>
    </alternativeName>
</protein>
<dbReference type="InterPro" id="IPR014780">
    <property type="entry name" value="tRNA_psdUridine_synth_TruB"/>
</dbReference>
<keyword evidence="3 5" id="KW-0819">tRNA processing</keyword>
<keyword evidence="9" id="KW-1185">Reference proteome</keyword>
<feature type="active site" description="Nucleophile" evidence="5">
    <location>
        <position position="64"/>
    </location>
</feature>
<dbReference type="SUPFAM" id="SSF55120">
    <property type="entry name" value="Pseudouridine synthase"/>
    <property type="match status" value="1"/>
</dbReference>
<dbReference type="EC" id="5.4.99.25" evidence="5"/>
<name>A0A0R2D7S6_9LACO</name>
<dbReference type="GO" id="GO:1990481">
    <property type="term" value="P:mRNA pseudouridine synthesis"/>
    <property type="evidence" value="ECO:0007669"/>
    <property type="project" value="TreeGrafter"/>
</dbReference>
<evidence type="ECO:0000256" key="5">
    <source>
        <dbReference type="HAMAP-Rule" id="MF_01080"/>
    </source>
</evidence>
<dbReference type="FunFam" id="3.30.2350.10:FF:000011">
    <property type="entry name" value="tRNA pseudouridine synthase B"/>
    <property type="match status" value="1"/>
</dbReference>
<reference evidence="8 9" key="1">
    <citation type="journal article" date="2015" name="Genome Announc.">
        <title>Expanding the biotechnology potential of lactobacilli through comparative genomics of 213 strains and associated genera.</title>
        <authorList>
            <person name="Sun Z."/>
            <person name="Harris H.M."/>
            <person name="McCann A."/>
            <person name="Guo C."/>
            <person name="Argimon S."/>
            <person name="Zhang W."/>
            <person name="Yang X."/>
            <person name="Jeffery I.B."/>
            <person name="Cooney J.C."/>
            <person name="Kagawa T.F."/>
            <person name="Liu W."/>
            <person name="Song Y."/>
            <person name="Salvetti E."/>
            <person name="Wrobel A."/>
            <person name="Rasinkangas P."/>
            <person name="Parkhill J."/>
            <person name="Rea M.C."/>
            <person name="O'Sullivan O."/>
            <person name="Ritari J."/>
            <person name="Douillard F.P."/>
            <person name="Paul Ross R."/>
            <person name="Yang R."/>
            <person name="Briner A.E."/>
            <person name="Felis G.E."/>
            <person name="de Vos W.M."/>
            <person name="Barrangou R."/>
            <person name="Klaenhammer T.R."/>
            <person name="Caufield P.W."/>
            <person name="Cui Y."/>
            <person name="Zhang H."/>
            <person name="O'Toole P.W."/>
        </authorList>
    </citation>
    <scope>NUCLEOTIDE SEQUENCE [LARGE SCALE GENOMIC DNA]</scope>
    <source>
        <strain evidence="8 9">DSM 20253</strain>
    </source>
</reference>
<evidence type="ECO:0000259" key="6">
    <source>
        <dbReference type="Pfam" id="PF01509"/>
    </source>
</evidence>
<sequence length="330" mass="36509">MIAFVKSDLLGKSIRKSWNFTKGGQAMNGILPLYKPRGMTSQACDAKLRYLLHTRRVGHGGTLDPNVDGVLPICIGPATKVVDYLVAGGKTYQGEVTLGFATTTEDLDGEVVATTPLSSKFTDEQIDNQMQLLTGDLVQTPPKYSAVKVNGRRLYDYARAGESVKRPQRQVTITKFKRLDQPKFDAEKGIQKFHFEVCCSKGTYIRTLAVDLGRKLGVAAVMSELTRTISGGFTLADTVDLATVAQLSATQQIGKVLQPLEIALADFPKINLTQQQWEKVQHGAFLERQRLTALNQTVALVYAGKVKALYQPHQRYPHLLRPVKMFLQNV</sequence>
<dbReference type="GO" id="GO:0031119">
    <property type="term" value="P:tRNA pseudouridine synthesis"/>
    <property type="evidence" value="ECO:0007669"/>
    <property type="project" value="UniProtKB-UniRule"/>
</dbReference>
<dbReference type="PATRIC" id="fig|1423796.3.peg.1124"/>
<dbReference type="Pfam" id="PF16198">
    <property type="entry name" value="TruB_C_2"/>
    <property type="match status" value="1"/>
</dbReference>
<organism evidence="8 9">
    <name type="scientific">Loigolactobacillus rennini DSM 20253</name>
    <dbReference type="NCBI Taxonomy" id="1423796"/>
    <lineage>
        <taxon>Bacteria</taxon>
        <taxon>Bacillati</taxon>
        <taxon>Bacillota</taxon>
        <taxon>Bacilli</taxon>
        <taxon>Lactobacillales</taxon>
        <taxon>Lactobacillaceae</taxon>
        <taxon>Loigolactobacillus</taxon>
    </lineage>
</organism>
<dbReference type="Pfam" id="PF01509">
    <property type="entry name" value="TruB_N"/>
    <property type="match status" value="1"/>
</dbReference>
<dbReference type="InterPro" id="IPR032819">
    <property type="entry name" value="TruB_C"/>
</dbReference>
<dbReference type="PANTHER" id="PTHR13767">
    <property type="entry name" value="TRNA-PSEUDOURIDINE SYNTHASE"/>
    <property type="match status" value="1"/>
</dbReference>
<dbReference type="InterPro" id="IPR002501">
    <property type="entry name" value="PsdUridine_synth_N"/>
</dbReference>
<dbReference type="EMBL" id="AYYI01000003">
    <property type="protein sequence ID" value="KRN00112.1"/>
    <property type="molecule type" value="Genomic_DNA"/>
</dbReference>
<dbReference type="AlphaFoldDB" id="A0A0R2D7S6"/>
<comment type="caution">
    <text evidence="8">The sequence shown here is derived from an EMBL/GenBank/DDBJ whole genome shotgun (WGS) entry which is preliminary data.</text>
</comment>
<feature type="domain" description="Pseudouridine synthase II N-terminal" evidence="6">
    <location>
        <begin position="50"/>
        <end position="205"/>
    </location>
</feature>
<dbReference type="InterPro" id="IPR020103">
    <property type="entry name" value="PsdUridine_synth_cat_dom_sf"/>
</dbReference>
<dbReference type="NCBIfam" id="TIGR00431">
    <property type="entry name" value="TruB"/>
    <property type="match status" value="1"/>
</dbReference>
<proteinExistence type="inferred from homology"/>